<dbReference type="EMBL" id="ML979132">
    <property type="protein sequence ID" value="KAF1920706.1"/>
    <property type="molecule type" value="Genomic_DNA"/>
</dbReference>
<keyword evidence="2" id="KW-1185">Reference proteome</keyword>
<gene>
    <name evidence="1" type="ORF">BDU57DRAFT_509123</name>
</gene>
<dbReference type="PANTHER" id="PTHR17985">
    <property type="entry name" value="SER/THR-RICH PROTEIN T10 IN DGCR REGION"/>
    <property type="match status" value="1"/>
</dbReference>
<sequence>MCIAIVTTVHPDYPFILLNNRDEYLHRPTEPATWWPEPDSQVLGGFDLHRPAHGTWLGVTRQGRIAVLTNYREEGEAIIEGARSRGLIPNAWLKSDLATNESSEAFAKRMIEGEGLTGVGGFSLCYGLIQDVVKQKGGLAIISNRTPDVENVLRLCGHHNETHALSNAAYGDRSWPKVVNGEVWTSAAIQKSVAANETREQLVQRLLTLLSTDTMPRQKENEEWDMYLNQLRHSIFVPSIGRDYLDEHKMPAHEIGDVVKHKAVDATSGCYGTQKSIVVLVDKEGKAYYLERTLYDGGAKAIEEGKGDRQFEFQIEGW</sequence>
<dbReference type="GO" id="GO:0007030">
    <property type="term" value="P:Golgi organization"/>
    <property type="evidence" value="ECO:0007669"/>
    <property type="project" value="TreeGrafter"/>
</dbReference>
<dbReference type="Proteomes" id="UP000800096">
    <property type="component" value="Unassembled WGS sequence"/>
</dbReference>
<dbReference type="GO" id="GO:0009306">
    <property type="term" value="P:protein secretion"/>
    <property type="evidence" value="ECO:0007669"/>
    <property type="project" value="TreeGrafter"/>
</dbReference>
<accession>A0A6A5R1P1</accession>
<evidence type="ECO:0000313" key="1">
    <source>
        <dbReference type="EMBL" id="KAF1920706.1"/>
    </source>
</evidence>
<organism evidence="1 2">
    <name type="scientific">Ampelomyces quisqualis</name>
    <name type="common">Powdery mildew agent</name>
    <dbReference type="NCBI Taxonomy" id="50730"/>
    <lineage>
        <taxon>Eukaryota</taxon>
        <taxon>Fungi</taxon>
        <taxon>Dikarya</taxon>
        <taxon>Ascomycota</taxon>
        <taxon>Pezizomycotina</taxon>
        <taxon>Dothideomycetes</taxon>
        <taxon>Pleosporomycetidae</taxon>
        <taxon>Pleosporales</taxon>
        <taxon>Pleosporineae</taxon>
        <taxon>Phaeosphaeriaceae</taxon>
        <taxon>Ampelomyces</taxon>
    </lineage>
</organism>
<dbReference type="GO" id="GO:0005794">
    <property type="term" value="C:Golgi apparatus"/>
    <property type="evidence" value="ECO:0007669"/>
    <property type="project" value="TreeGrafter"/>
</dbReference>
<proteinExistence type="predicted"/>
<dbReference type="PANTHER" id="PTHR17985:SF8">
    <property type="entry name" value="TRANSPORT AND GOLGI ORGANIZATION PROTEIN 2 HOMOLOG"/>
    <property type="match status" value="1"/>
</dbReference>
<dbReference type="Pfam" id="PF05742">
    <property type="entry name" value="TANGO2"/>
    <property type="match status" value="1"/>
</dbReference>
<reference evidence="1" key="1">
    <citation type="journal article" date="2020" name="Stud. Mycol.">
        <title>101 Dothideomycetes genomes: a test case for predicting lifestyles and emergence of pathogens.</title>
        <authorList>
            <person name="Haridas S."/>
            <person name="Albert R."/>
            <person name="Binder M."/>
            <person name="Bloem J."/>
            <person name="Labutti K."/>
            <person name="Salamov A."/>
            <person name="Andreopoulos B."/>
            <person name="Baker S."/>
            <person name="Barry K."/>
            <person name="Bills G."/>
            <person name="Bluhm B."/>
            <person name="Cannon C."/>
            <person name="Castanera R."/>
            <person name="Culley D."/>
            <person name="Daum C."/>
            <person name="Ezra D."/>
            <person name="Gonzalez J."/>
            <person name="Henrissat B."/>
            <person name="Kuo A."/>
            <person name="Liang C."/>
            <person name="Lipzen A."/>
            <person name="Lutzoni F."/>
            <person name="Magnuson J."/>
            <person name="Mondo S."/>
            <person name="Nolan M."/>
            <person name="Ohm R."/>
            <person name="Pangilinan J."/>
            <person name="Park H.-J."/>
            <person name="Ramirez L."/>
            <person name="Alfaro M."/>
            <person name="Sun H."/>
            <person name="Tritt A."/>
            <person name="Yoshinaga Y."/>
            <person name="Zwiers L.-H."/>
            <person name="Turgeon B."/>
            <person name="Goodwin S."/>
            <person name="Spatafora J."/>
            <person name="Crous P."/>
            <person name="Grigoriev I."/>
        </authorList>
    </citation>
    <scope>NUCLEOTIDE SEQUENCE</scope>
    <source>
        <strain evidence="1">HMLAC05119</strain>
    </source>
</reference>
<dbReference type="OrthoDB" id="191601at2759"/>
<dbReference type="AlphaFoldDB" id="A0A6A5R1P1"/>
<protein>
    <submittedName>
        <fullName evidence="1">NRDE protein-domain-containing protein</fullName>
    </submittedName>
</protein>
<dbReference type="InterPro" id="IPR008551">
    <property type="entry name" value="TANGO2"/>
</dbReference>
<name>A0A6A5R1P1_AMPQU</name>
<evidence type="ECO:0000313" key="2">
    <source>
        <dbReference type="Proteomes" id="UP000800096"/>
    </source>
</evidence>